<keyword evidence="2" id="KW-1185">Reference proteome</keyword>
<organism evidence="1 2">
    <name type="scientific">Cardiocondyla obscurior</name>
    <dbReference type="NCBI Taxonomy" id="286306"/>
    <lineage>
        <taxon>Eukaryota</taxon>
        <taxon>Metazoa</taxon>
        <taxon>Ecdysozoa</taxon>
        <taxon>Arthropoda</taxon>
        <taxon>Hexapoda</taxon>
        <taxon>Insecta</taxon>
        <taxon>Pterygota</taxon>
        <taxon>Neoptera</taxon>
        <taxon>Endopterygota</taxon>
        <taxon>Hymenoptera</taxon>
        <taxon>Apocrita</taxon>
        <taxon>Aculeata</taxon>
        <taxon>Formicoidea</taxon>
        <taxon>Formicidae</taxon>
        <taxon>Myrmicinae</taxon>
        <taxon>Cardiocondyla</taxon>
    </lineage>
</organism>
<accession>A0AAW2FHH4</accession>
<evidence type="ECO:0000313" key="2">
    <source>
        <dbReference type="Proteomes" id="UP001430953"/>
    </source>
</evidence>
<name>A0AAW2FHH4_9HYME</name>
<dbReference type="AlphaFoldDB" id="A0AAW2FHH4"/>
<dbReference type="EMBL" id="JADYXP020000012">
    <property type="protein sequence ID" value="KAL0113367.1"/>
    <property type="molecule type" value="Genomic_DNA"/>
</dbReference>
<evidence type="ECO:0000313" key="1">
    <source>
        <dbReference type="EMBL" id="KAL0113367.1"/>
    </source>
</evidence>
<gene>
    <name evidence="1" type="ORF">PUN28_012499</name>
</gene>
<reference evidence="1 2" key="1">
    <citation type="submission" date="2023-03" db="EMBL/GenBank/DDBJ databases">
        <title>High recombination rates correlate with genetic variation in Cardiocondyla obscurior ants.</title>
        <authorList>
            <person name="Errbii M."/>
        </authorList>
    </citation>
    <scope>NUCLEOTIDE SEQUENCE [LARGE SCALE GENOMIC DNA]</scope>
    <source>
        <strain evidence="1">Alpha-2009</strain>
        <tissue evidence="1">Whole body</tissue>
    </source>
</reference>
<dbReference type="Proteomes" id="UP001430953">
    <property type="component" value="Unassembled WGS sequence"/>
</dbReference>
<protein>
    <submittedName>
        <fullName evidence="1">Uncharacterized protein</fullName>
    </submittedName>
</protein>
<comment type="caution">
    <text evidence="1">The sequence shown here is derived from an EMBL/GenBank/DDBJ whole genome shotgun (WGS) entry which is preliminary data.</text>
</comment>
<proteinExistence type="predicted"/>
<sequence>MCLLSYFVRNSAGHLSLAPTMLSLIPPWSILEELSVTNNVSVFRFSPAAETIFIRRSMRFIIFVDSSNVRLLLALAAHPLPSLPILATLLAQCCLAFLREFLFGIEIAFVLPSTRADRWKWTIKRSTNPPRIVWKRWSAKRGGRLFMGRLDGGASVPCIDSTLFRSANEWLIFRPQMYGNVRNAGWNGIS</sequence>